<dbReference type="GO" id="GO:0005737">
    <property type="term" value="C:cytoplasm"/>
    <property type="evidence" value="ECO:0007669"/>
    <property type="project" value="TreeGrafter"/>
</dbReference>
<keyword evidence="2" id="KW-0479">Metal-binding</keyword>
<dbReference type="InterPro" id="IPR040442">
    <property type="entry name" value="Pyrv_kinase-like_dom_sf"/>
</dbReference>
<gene>
    <name evidence="5" type="ORF">JJB74_32080</name>
</gene>
<sequence length="263" mass="29083">MKKLNTELKTSHFTLGTWSQCASPEILEIIGYSNFDFTIIDTEHGYFGLETAENLVRAAEAAQIMPIVRVPVNEPHMIMKALDIGAQGVIVPQITSREGAQKAISAARYYPDGTRGACPCVRAGQHHVREWDHFARRSNIESTVILLIEGPEGMTNVREIVSTEGLDAVMIGPFDLSVSLGVGGQLDHEKVTSFFLNVIGMCRDAGVELIIPNFDLDQEKARIAIERWRALGCKHFTVGTDKLLFANYMKQFGGHVRPMPAQT</sequence>
<dbReference type="PANTHER" id="PTHR30502">
    <property type="entry name" value="2-KETO-3-DEOXY-L-RHAMNONATE ALDOLASE"/>
    <property type="match status" value="1"/>
</dbReference>
<evidence type="ECO:0000313" key="6">
    <source>
        <dbReference type="Proteomes" id="UP000622890"/>
    </source>
</evidence>
<reference evidence="5" key="1">
    <citation type="submission" date="2021-01" db="EMBL/GenBank/DDBJ databases">
        <title>Genome sequence of strain Noviherbaspirillum sp. DKR-6.</title>
        <authorList>
            <person name="Chaudhary D.K."/>
        </authorList>
    </citation>
    <scope>NUCLEOTIDE SEQUENCE</scope>
    <source>
        <strain evidence="5">DKR-6</strain>
    </source>
</reference>
<evidence type="ECO:0000256" key="3">
    <source>
        <dbReference type="ARBA" id="ARBA00023239"/>
    </source>
</evidence>
<dbReference type="GO" id="GO:0046872">
    <property type="term" value="F:metal ion binding"/>
    <property type="evidence" value="ECO:0007669"/>
    <property type="project" value="UniProtKB-KW"/>
</dbReference>
<dbReference type="InterPro" id="IPR005000">
    <property type="entry name" value="Aldolase/citrate-lyase_domain"/>
</dbReference>
<dbReference type="Gene3D" id="3.20.20.60">
    <property type="entry name" value="Phosphoenolpyruvate-binding domains"/>
    <property type="match status" value="1"/>
</dbReference>
<proteinExistence type="inferred from homology"/>
<dbReference type="RefSeq" id="WP_200598618.1">
    <property type="nucleotide sequence ID" value="NZ_JAEPBG010000045.1"/>
</dbReference>
<dbReference type="Proteomes" id="UP000622890">
    <property type="component" value="Unassembled WGS sequence"/>
</dbReference>
<evidence type="ECO:0000259" key="4">
    <source>
        <dbReference type="Pfam" id="PF03328"/>
    </source>
</evidence>
<evidence type="ECO:0000256" key="1">
    <source>
        <dbReference type="ARBA" id="ARBA00005568"/>
    </source>
</evidence>
<feature type="domain" description="HpcH/HpaI aldolase/citrate lyase" evidence="4">
    <location>
        <begin position="16"/>
        <end position="210"/>
    </location>
</feature>
<comment type="similarity">
    <text evidence="1">Belongs to the HpcH/HpaI aldolase family.</text>
</comment>
<dbReference type="AlphaFoldDB" id="A0A934T0L0"/>
<dbReference type="Pfam" id="PF03328">
    <property type="entry name" value="HpcH_HpaI"/>
    <property type="match status" value="1"/>
</dbReference>
<evidence type="ECO:0000313" key="5">
    <source>
        <dbReference type="EMBL" id="MBK4739252.1"/>
    </source>
</evidence>
<dbReference type="PANTHER" id="PTHR30502:SF0">
    <property type="entry name" value="PHOSPHOENOLPYRUVATE CARBOXYLASE FAMILY PROTEIN"/>
    <property type="match status" value="1"/>
</dbReference>
<keyword evidence="3" id="KW-0456">Lyase</keyword>
<dbReference type="SUPFAM" id="SSF51621">
    <property type="entry name" value="Phosphoenolpyruvate/pyruvate domain"/>
    <property type="match status" value="1"/>
</dbReference>
<dbReference type="GO" id="GO:0016832">
    <property type="term" value="F:aldehyde-lyase activity"/>
    <property type="evidence" value="ECO:0007669"/>
    <property type="project" value="TreeGrafter"/>
</dbReference>
<accession>A0A934T0L0</accession>
<keyword evidence="6" id="KW-1185">Reference proteome</keyword>
<evidence type="ECO:0000256" key="2">
    <source>
        <dbReference type="ARBA" id="ARBA00022723"/>
    </source>
</evidence>
<dbReference type="InterPro" id="IPR050251">
    <property type="entry name" value="HpcH-HpaI_aldolase"/>
</dbReference>
<name>A0A934T0L0_9BURK</name>
<protein>
    <submittedName>
        <fullName evidence="5">Aldolase</fullName>
    </submittedName>
</protein>
<dbReference type="EMBL" id="JAEPBG010000045">
    <property type="protein sequence ID" value="MBK4739252.1"/>
    <property type="molecule type" value="Genomic_DNA"/>
</dbReference>
<organism evidence="5 6">
    <name type="scientific">Noviherbaspirillum pedocola</name>
    <dbReference type="NCBI Taxonomy" id="2801341"/>
    <lineage>
        <taxon>Bacteria</taxon>
        <taxon>Pseudomonadati</taxon>
        <taxon>Pseudomonadota</taxon>
        <taxon>Betaproteobacteria</taxon>
        <taxon>Burkholderiales</taxon>
        <taxon>Oxalobacteraceae</taxon>
        <taxon>Noviherbaspirillum</taxon>
    </lineage>
</organism>
<dbReference type="InterPro" id="IPR015813">
    <property type="entry name" value="Pyrv/PenolPyrv_kinase-like_dom"/>
</dbReference>
<comment type="caution">
    <text evidence="5">The sequence shown here is derived from an EMBL/GenBank/DDBJ whole genome shotgun (WGS) entry which is preliminary data.</text>
</comment>